<accession>A0A0C3BWF9</accession>
<dbReference type="Gene3D" id="3.30.710.10">
    <property type="entry name" value="Potassium Channel Kv1.1, Chain A"/>
    <property type="match status" value="1"/>
</dbReference>
<dbReference type="HOGENOM" id="CLU_1294554_0_0_1"/>
<evidence type="ECO:0008006" key="3">
    <source>
        <dbReference type="Google" id="ProtNLM"/>
    </source>
</evidence>
<name>A0A0C3BWF9_HEBCY</name>
<sequence>MRTKTARARDGLLDELAPRKRIRMEKPQEINEYAPLFRDPVYYYDDADTLIIVQDTLFKIHHSLLSSDNSAFSGSMSLPTGEPLAGALTISEDDPLRLTDDLYDFRALCYVLYTPREWLLPLDCRGMLPLVNLRFLIAVLKTANKYQFQSIEDCVTDNLVYHCCPLPGTVPMEWISPLDKLPLPELERFLNLAVVINNVQLCSAIQRHLGCAA</sequence>
<organism evidence="1 2">
    <name type="scientific">Hebeloma cylindrosporum</name>
    <dbReference type="NCBI Taxonomy" id="76867"/>
    <lineage>
        <taxon>Eukaryota</taxon>
        <taxon>Fungi</taxon>
        <taxon>Dikarya</taxon>
        <taxon>Basidiomycota</taxon>
        <taxon>Agaricomycotina</taxon>
        <taxon>Agaricomycetes</taxon>
        <taxon>Agaricomycetidae</taxon>
        <taxon>Agaricales</taxon>
        <taxon>Agaricineae</taxon>
        <taxon>Hymenogastraceae</taxon>
        <taxon>Hebeloma</taxon>
    </lineage>
</organism>
<dbReference type="OrthoDB" id="3157337at2759"/>
<protein>
    <recommendedName>
        <fullName evidence="3">BTB domain-containing protein</fullName>
    </recommendedName>
</protein>
<evidence type="ECO:0000313" key="1">
    <source>
        <dbReference type="EMBL" id="KIM40950.1"/>
    </source>
</evidence>
<reference evidence="1 2" key="1">
    <citation type="submission" date="2014-04" db="EMBL/GenBank/DDBJ databases">
        <authorList>
            <consortium name="DOE Joint Genome Institute"/>
            <person name="Kuo A."/>
            <person name="Gay G."/>
            <person name="Dore J."/>
            <person name="Kohler A."/>
            <person name="Nagy L.G."/>
            <person name="Floudas D."/>
            <person name="Copeland A."/>
            <person name="Barry K.W."/>
            <person name="Cichocki N."/>
            <person name="Veneault-Fourrey C."/>
            <person name="LaButti K."/>
            <person name="Lindquist E.A."/>
            <person name="Lipzen A."/>
            <person name="Lundell T."/>
            <person name="Morin E."/>
            <person name="Murat C."/>
            <person name="Sun H."/>
            <person name="Tunlid A."/>
            <person name="Henrissat B."/>
            <person name="Grigoriev I.V."/>
            <person name="Hibbett D.S."/>
            <person name="Martin F."/>
            <person name="Nordberg H.P."/>
            <person name="Cantor M.N."/>
            <person name="Hua S.X."/>
        </authorList>
    </citation>
    <scope>NUCLEOTIDE SEQUENCE [LARGE SCALE GENOMIC DNA]</scope>
    <source>
        <strain evidence="2">h7</strain>
    </source>
</reference>
<proteinExistence type="predicted"/>
<evidence type="ECO:0000313" key="2">
    <source>
        <dbReference type="Proteomes" id="UP000053424"/>
    </source>
</evidence>
<dbReference type="Proteomes" id="UP000053424">
    <property type="component" value="Unassembled WGS sequence"/>
</dbReference>
<keyword evidence="2" id="KW-1185">Reference proteome</keyword>
<gene>
    <name evidence="1" type="ORF">M413DRAFT_445722</name>
</gene>
<dbReference type="EMBL" id="KN831781">
    <property type="protein sequence ID" value="KIM40950.1"/>
    <property type="molecule type" value="Genomic_DNA"/>
</dbReference>
<dbReference type="AlphaFoldDB" id="A0A0C3BWF9"/>
<dbReference type="STRING" id="686832.A0A0C3BWF9"/>
<dbReference type="InterPro" id="IPR011333">
    <property type="entry name" value="SKP1/BTB/POZ_sf"/>
</dbReference>
<reference evidence="2" key="2">
    <citation type="submission" date="2015-01" db="EMBL/GenBank/DDBJ databases">
        <title>Evolutionary Origins and Diversification of the Mycorrhizal Mutualists.</title>
        <authorList>
            <consortium name="DOE Joint Genome Institute"/>
            <consortium name="Mycorrhizal Genomics Consortium"/>
            <person name="Kohler A."/>
            <person name="Kuo A."/>
            <person name="Nagy L.G."/>
            <person name="Floudas D."/>
            <person name="Copeland A."/>
            <person name="Barry K.W."/>
            <person name="Cichocki N."/>
            <person name="Veneault-Fourrey C."/>
            <person name="LaButti K."/>
            <person name="Lindquist E.A."/>
            <person name="Lipzen A."/>
            <person name="Lundell T."/>
            <person name="Morin E."/>
            <person name="Murat C."/>
            <person name="Riley R."/>
            <person name="Ohm R."/>
            <person name="Sun H."/>
            <person name="Tunlid A."/>
            <person name="Henrissat B."/>
            <person name="Grigoriev I.V."/>
            <person name="Hibbett D.S."/>
            <person name="Martin F."/>
        </authorList>
    </citation>
    <scope>NUCLEOTIDE SEQUENCE [LARGE SCALE GENOMIC DNA]</scope>
    <source>
        <strain evidence="2">h7</strain>
    </source>
</reference>